<organism evidence="1 2">
    <name type="scientific">Paenibacillus sedimenti</name>
    <dbReference type="NCBI Taxonomy" id="2770274"/>
    <lineage>
        <taxon>Bacteria</taxon>
        <taxon>Bacillati</taxon>
        <taxon>Bacillota</taxon>
        <taxon>Bacilli</taxon>
        <taxon>Bacillales</taxon>
        <taxon>Paenibacillaceae</taxon>
        <taxon>Paenibacillus</taxon>
    </lineage>
</organism>
<dbReference type="EMBL" id="JACVVD010000004">
    <property type="protein sequence ID" value="MBD0381424.1"/>
    <property type="molecule type" value="Genomic_DNA"/>
</dbReference>
<dbReference type="PANTHER" id="PTHR36842:SF1">
    <property type="entry name" value="PROTEIN TOLB"/>
    <property type="match status" value="1"/>
</dbReference>
<evidence type="ECO:0000313" key="1">
    <source>
        <dbReference type="EMBL" id="MBD0381424.1"/>
    </source>
</evidence>
<proteinExistence type="predicted"/>
<name>A0A926KP45_9BACL</name>
<protein>
    <recommendedName>
        <fullName evidence="3">Translocation protein TolB</fullName>
    </recommendedName>
</protein>
<dbReference type="Proteomes" id="UP000650466">
    <property type="component" value="Unassembled WGS sequence"/>
</dbReference>
<keyword evidence="2" id="KW-1185">Reference proteome</keyword>
<gene>
    <name evidence="1" type="ORF">ICC18_14955</name>
</gene>
<dbReference type="Gene3D" id="2.120.10.30">
    <property type="entry name" value="TolB, C-terminal domain"/>
    <property type="match status" value="2"/>
</dbReference>
<dbReference type="PANTHER" id="PTHR36842">
    <property type="entry name" value="PROTEIN TOLB HOMOLOG"/>
    <property type="match status" value="1"/>
</dbReference>
<comment type="caution">
    <text evidence="1">The sequence shown here is derived from an EMBL/GenBank/DDBJ whole genome shotgun (WGS) entry which is preliminary data.</text>
</comment>
<dbReference type="RefSeq" id="WP_188175201.1">
    <property type="nucleotide sequence ID" value="NZ_JACVVD010000004.1"/>
</dbReference>
<evidence type="ECO:0008006" key="3">
    <source>
        <dbReference type="Google" id="ProtNLM"/>
    </source>
</evidence>
<sequence length="416" mass="46878">MNALKKTSLLLVILLFFFSGTAITRASKPESLLKAAFVRNGDLWIKTGDVEKQLTKGEYIRNPKWSYDSNWIAYTKGENEQELWVWNVQTGETHFVSSDILKNFQWAPTRNSLAFEKAQQLYGADPETPGKSELIAPDISNFSWLPDGSGFLASSAAKLLPEGWTQVRIIKIPLSEQGDPSRFETLYVLPKQSDEFFAVGTSIFKWSANGHWIAFLATPTASLSADSNTLCILSANGSVFMTLDQLVNNDQWFDWAEKGDTLAYIGGVGREATRNKQLKVTNIPQVAPVIYTPAGYVDQSFTWIHSRKLIASRAKEAAWSGEAPKRHLPFLVEVKLKKQRQETITPPSEIYGDFNPISLPFKCLAWIRSDRSTAKVMLADHNGNNAVVWIENLDIGANYYEQWDWRSVLSFYKKTS</sequence>
<evidence type="ECO:0000313" key="2">
    <source>
        <dbReference type="Proteomes" id="UP000650466"/>
    </source>
</evidence>
<dbReference type="SUPFAM" id="SSF82171">
    <property type="entry name" value="DPP6 N-terminal domain-like"/>
    <property type="match status" value="1"/>
</dbReference>
<dbReference type="AlphaFoldDB" id="A0A926KP45"/>
<accession>A0A926KP45</accession>
<reference evidence="1" key="1">
    <citation type="submission" date="2020-09" db="EMBL/GenBank/DDBJ databases">
        <title>Draft Genome Sequence of Paenibacillus sp. WST5.</title>
        <authorList>
            <person name="Bao Z."/>
        </authorList>
    </citation>
    <scope>NUCLEOTIDE SEQUENCE</scope>
    <source>
        <strain evidence="1">WST5</strain>
    </source>
</reference>
<dbReference type="InterPro" id="IPR011042">
    <property type="entry name" value="6-blade_b-propeller_TolB-like"/>
</dbReference>